<comment type="caution">
    <text evidence="4">The sequence shown here is derived from an EMBL/GenBank/DDBJ whole genome shotgun (WGS) entry which is preliminary data.</text>
</comment>
<organism evidence="4 5">
    <name type="scientific">Streptomyces roseus</name>
    <dbReference type="NCBI Taxonomy" id="66430"/>
    <lineage>
        <taxon>Bacteria</taxon>
        <taxon>Bacillati</taxon>
        <taxon>Actinomycetota</taxon>
        <taxon>Actinomycetes</taxon>
        <taxon>Kitasatosporales</taxon>
        <taxon>Streptomycetaceae</taxon>
        <taxon>Streptomyces</taxon>
    </lineage>
</organism>
<protein>
    <submittedName>
        <fullName evidence="4">Collagen alpha-5(VI) chain</fullName>
    </submittedName>
</protein>
<dbReference type="AlphaFoldDB" id="A0A0J6XN31"/>
<keyword evidence="5" id="KW-1185">Reference proteome</keyword>
<gene>
    <name evidence="4" type="ORF">ACS04_19775</name>
</gene>
<keyword evidence="4" id="KW-0176">Collagen</keyword>
<dbReference type="SUPFAM" id="SSF53474">
    <property type="entry name" value="alpha/beta-Hydrolases"/>
    <property type="match status" value="1"/>
</dbReference>
<dbReference type="GO" id="GO:0016042">
    <property type="term" value="P:lipid catabolic process"/>
    <property type="evidence" value="ECO:0007669"/>
    <property type="project" value="UniProtKB-KW"/>
</dbReference>
<evidence type="ECO:0000313" key="5">
    <source>
        <dbReference type="Proteomes" id="UP000035932"/>
    </source>
</evidence>
<keyword evidence="3" id="KW-0443">Lipid metabolism</keyword>
<feature type="non-terminal residue" evidence="4">
    <location>
        <position position="1"/>
    </location>
</feature>
<dbReference type="InterPro" id="IPR029058">
    <property type="entry name" value="AB_hydrolase_fold"/>
</dbReference>
<evidence type="ECO:0000313" key="4">
    <source>
        <dbReference type="EMBL" id="KMO96133.1"/>
    </source>
</evidence>
<dbReference type="GO" id="GO:0003847">
    <property type="term" value="F:1-alkyl-2-acetylglycerophosphocholine esterase activity"/>
    <property type="evidence" value="ECO:0007669"/>
    <property type="project" value="TreeGrafter"/>
</dbReference>
<dbReference type="PANTHER" id="PTHR10272:SF0">
    <property type="entry name" value="PLATELET-ACTIVATING FACTOR ACETYLHYDROLASE"/>
    <property type="match status" value="1"/>
</dbReference>
<sequence length="402" mass="41372">GGAGGTGGARRAPWWLALPGAAVCLALVAAGPVTAWALPTPVFPEPSGRFGVGTGVLELTDQERPETATAAPEDRRTVVVQLWYPARKGAAGGRPAPYLGRTEHEGRVVAGALADYSGLPGFLLDGLPRARTRASYEVPVADGADRFPVVLFSPGLGGVRAQNTAWAEELASHGYVVAGIDHPYDSAAVVLADGRTVRTEVSATGDDAEDERRAARWTAVRAADLSFVRAQLGRIHSGAIAGPLSGRLDTARVVAAGHSIGGGAALQAARQDPEFAAVIDLDGFPHDPAPQPYRQPVLALTQAIGPDTDPDYLPQLTRVLALSSATTYRLSVPGAGHLTFTDAPLYLPPLPSLVGSLGRTEGPRVTAAASLAFLDAVLRPGAGDPAAALSAYGTLAVHRPGS</sequence>
<dbReference type="EMBL" id="LFML01000077">
    <property type="protein sequence ID" value="KMO96133.1"/>
    <property type="molecule type" value="Genomic_DNA"/>
</dbReference>
<dbReference type="Gene3D" id="3.40.50.1820">
    <property type="entry name" value="alpha/beta hydrolase"/>
    <property type="match status" value="1"/>
</dbReference>
<evidence type="ECO:0000256" key="1">
    <source>
        <dbReference type="ARBA" id="ARBA00022801"/>
    </source>
</evidence>
<dbReference type="Proteomes" id="UP000035932">
    <property type="component" value="Unassembled WGS sequence"/>
</dbReference>
<keyword evidence="2" id="KW-0442">Lipid degradation</keyword>
<accession>A0A0J6XN31</accession>
<dbReference type="Pfam" id="PF03403">
    <property type="entry name" value="PAF-AH_p_II"/>
    <property type="match status" value="1"/>
</dbReference>
<name>A0A0J6XN31_9ACTN</name>
<proteinExistence type="predicted"/>
<dbReference type="PATRIC" id="fig|66430.4.peg.6774"/>
<evidence type="ECO:0000256" key="2">
    <source>
        <dbReference type="ARBA" id="ARBA00022963"/>
    </source>
</evidence>
<keyword evidence="1" id="KW-0378">Hydrolase</keyword>
<evidence type="ECO:0000256" key="3">
    <source>
        <dbReference type="ARBA" id="ARBA00023098"/>
    </source>
</evidence>
<dbReference type="STRING" id="66430.ACS04_19775"/>
<dbReference type="RefSeq" id="WP_048477995.1">
    <property type="nucleotide sequence ID" value="NZ_LFML01000077.1"/>
</dbReference>
<reference evidence="4 5" key="1">
    <citation type="submission" date="2015-06" db="EMBL/GenBank/DDBJ databases">
        <title>Recapitulation of the evolution of biosynthetic gene clusters reveals hidden chemical diversity on bacterial genomes.</title>
        <authorList>
            <person name="Cruz-Morales P."/>
            <person name="Martinez-Guerrero C."/>
            <person name="Morales-Escalante M.A."/>
            <person name="Yanez-Guerra L.A."/>
            <person name="Kopp J.F."/>
            <person name="Feldmann J."/>
            <person name="Ramos-Aboites H.E."/>
            <person name="Barona-Gomez F."/>
        </authorList>
    </citation>
    <scope>NUCLEOTIDE SEQUENCE [LARGE SCALE GENOMIC DNA]</scope>
    <source>
        <strain evidence="4 5">ATCC 31245</strain>
    </source>
</reference>
<dbReference type="OrthoDB" id="569821at2"/>
<dbReference type="PANTHER" id="PTHR10272">
    <property type="entry name" value="PLATELET-ACTIVATING FACTOR ACETYLHYDROLASE"/>
    <property type="match status" value="1"/>
</dbReference>